<dbReference type="Proteomes" id="UP000076023">
    <property type="component" value="Unassembled WGS sequence"/>
</dbReference>
<dbReference type="RefSeq" id="WP_075077996.1">
    <property type="nucleotide sequence ID" value="NZ_BDCO01000002.1"/>
</dbReference>
<feature type="transmembrane region" description="Helical" evidence="1">
    <location>
        <begin position="91"/>
        <end position="114"/>
    </location>
</feature>
<feature type="transmembrane region" description="Helical" evidence="1">
    <location>
        <begin position="168"/>
        <end position="187"/>
    </location>
</feature>
<gene>
    <name evidence="2" type="ORF">TSACC_2546</name>
</gene>
<feature type="transmembrane region" description="Helical" evidence="1">
    <location>
        <begin position="126"/>
        <end position="148"/>
    </location>
</feature>
<keyword evidence="1" id="KW-0812">Transmembrane</keyword>
<reference evidence="3" key="1">
    <citation type="journal article" date="2017" name="Genome Announc.">
        <title>Draft Genome Sequence of Terrimicrobium sacchariphilum NM-5T, a Facultative Anaerobic Soil Bacterium of the Class Spartobacteria.</title>
        <authorList>
            <person name="Qiu Y.L."/>
            <person name="Tourlousse D.M."/>
            <person name="Matsuura N."/>
            <person name="Ohashi A."/>
            <person name="Sekiguchi Y."/>
        </authorList>
    </citation>
    <scope>NUCLEOTIDE SEQUENCE [LARGE SCALE GENOMIC DNA]</scope>
    <source>
        <strain evidence="3">NM-5</strain>
    </source>
</reference>
<dbReference type="AlphaFoldDB" id="A0A146G2S2"/>
<keyword evidence="3" id="KW-1185">Reference proteome</keyword>
<organism evidence="2 3">
    <name type="scientific">Terrimicrobium sacchariphilum</name>
    <dbReference type="NCBI Taxonomy" id="690879"/>
    <lineage>
        <taxon>Bacteria</taxon>
        <taxon>Pseudomonadati</taxon>
        <taxon>Verrucomicrobiota</taxon>
        <taxon>Terrimicrobiia</taxon>
        <taxon>Terrimicrobiales</taxon>
        <taxon>Terrimicrobiaceae</taxon>
        <taxon>Terrimicrobium</taxon>
    </lineage>
</organism>
<evidence type="ECO:0000256" key="1">
    <source>
        <dbReference type="SAM" id="Phobius"/>
    </source>
</evidence>
<dbReference type="OrthoDB" id="9946805at2"/>
<accession>A0A146G2S2</accession>
<evidence type="ECO:0000313" key="2">
    <source>
        <dbReference type="EMBL" id="GAT32149.1"/>
    </source>
</evidence>
<sequence length="248" mass="26911">MPPSARTSRPAHILATIVGILVFFSAPRWLPLSITEIRYGGGISLVLRIIFPFILAALSYRLICLVFGKLLTNIPTREAPSRPAQTTPLDFASLAGLLCSILVFYITSACLLLPSTDMDLIATSLWLFQTALPLALAILVFRLSCLLLRPRDPATPAFYRLATSPAHFAWCILEPLVIGSAFLSYYLPRNSYYIPPLLNAVVAFGVLIAPLILLANALALRRKSTILAIISVLTVLGALVALSLPVIT</sequence>
<dbReference type="EMBL" id="BDCO01000002">
    <property type="protein sequence ID" value="GAT32149.1"/>
    <property type="molecule type" value="Genomic_DNA"/>
</dbReference>
<dbReference type="STRING" id="690879.TSACC_2546"/>
<feature type="transmembrane region" description="Helical" evidence="1">
    <location>
        <begin position="50"/>
        <end position="71"/>
    </location>
</feature>
<keyword evidence="1" id="KW-0472">Membrane</keyword>
<feature type="transmembrane region" description="Helical" evidence="1">
    <location>
        <begin position="12"/>
        <end position="30"/>
    </location>
</feature>
<name>A0A146G2S2_TERSA</name>
<proteinExistence type="predicted"/>
<dbReference type="InParanoid" id="A0A146G2S2"/>
<evidence type="ECO:0000313" key="3">
    <source>
        <dbReference type="Proteomes" id="UP000076023"/>
    </source>
</evidence>
<feature type="transmembrane region" description="Helical" evidence="1">
    <location>
        <begin position="193"/>
        <end position="214"/>
    </location>
</feature>
<feature type="transmembrane region" description="Helical" evidence="1">
    <location>
        <begin position="226"/>
        <end position="247"/>
    </location>
</feature>
<comment type="caution">
    <text evidence="2">The sequence shown here is derived from an EMBL/GenBank/DDBJ whole genome shotgun (WGS) entry which is preliminary data.</text>
</comment>
<protein>
    <submittedName>
        <fullName evidence="2">Uncharacterized protein</fullName>
    </submittedName>
</protein>
<keyword evidence="1" id="KW-1133">Transmembrane helix</keyword>